<keyword evidence="12" id="KW-0843">Virulence</keyword>
<evidence type="ECO:0000313" key="19">
    <source>
        <dbReference type="Proteomes" id="UP000813824"/>
    </source>
</evidence>
<dbReference type="OrthoDB" id="409122at2759"/>
<evidence type="ECO:0000256" key="2">
    <source>
        <dbReference type="ARBA" id="ARBA00002451"/>
    </source>
</evidence>
<dbReference type="PANTHER" id="PTHR14218">
    <property type="entry name" value="PROTEASE S8 TRIPEPTIDYL PEPTIDASE I CLN2"/>
    <property type="match status" value="1"/>
</dbReference>
<dbReference type="SUPFAM" id="SSF52743">
    <property type="entry name" value="Subtilisin-like"/>
    <property type="match status" value="1"/>
</dbReference>
<dbReference type="InterPro" id="IPR030400">
    <property type="entry name" value="Sedolisin_dom"/>
</dbReference>
<keyword evidence="7 15" id="KW-0479">Metal-binding</keyword>
<evidence type="ECO:0000256" key="7">
    <source>
        <dbReference type="ARBA" id="ARBA00022723"/>
    </source>
</evidence>
<dbReference type="SMART" id="SM00944">
    <property type="entry name" value="Pro-kuma_activ"/>
    <property type="match status" value="1"/>
</dbReference>
<dbReference type="CDD" id="cd11377">
    <property type="entry name" value="Pro-peptidase_S53"/>
    <property type="match status" value="1"/>
</dbReference>
<feature type="binding site" evidence="15">
    <location>
        <position position="588"/>
    </location>
    <ligand>
        <name>Ca(2+)</name>
        <dbReference type="ChEBI" id="CHEBI:29108"/>
    </ligand>
</feature>
<accession>A0A8K0UL38</accession>
<dbReference type="FunFam" id="3.40.50.200:FF:000015">
    <property type="entry name" value="Tripeptidyl peptidase A"/>
    <property type="match status" value="1"/>
</dbReference>
<dbReference type="GO" id="GO:0008240">
    <property type="term" value="F:tripeptidyl-peptidase activity"/>
    <property type="evidence" value="ECO:0007669"/>
    <property type="project" value="UniProtKB-EC"/>
</dbReference>
<keyword evidence="13" id="KW-0865">Zymogen</keyword>
<evidence type="ECO:0000256" key="11">
    <source>
        <dbReference type="ARBA" id="ARBA00022837"/>
    </source>
</evidence>
<comment type="catalytic activity">
    <reaction evidence="1">
        <text>Release of an N-terminal tripeptide from a polypeptide.</text>
        <dbReference type="EC" id="3.4.14.10"/>
    </reaction>
</comment>
<dbReference type="GO" id="GO:0004252">
    <property type="term" value="F:serine-type endopeptidase activity"/>
    <property type="evidence" value="ECO:0007669"/>
    <property type="project" value="UniProtKB-UniRule"/>
</dbReference>
<keyword evidence="5" id="KW-0964">Secreted</keyword>
<feature type="active site" description="Charge relay system" evidence="15">
    <location>
        <position position="522"/>
    </location>
</feature>
<evidence type="ECO:0000256" key="10">
    <source>
        <dbReference type="ARBA" id="ARBA00022825"/>
    </source>
</evidence>
<feature type="signal peptide" evidence="16">
    <location>
        <begin position="1"/>
        <end position="17"/>
    </location>
</feature>
<dbReference type="GO" id="GO:0005576">
    <property type="term" value="C:extracellular region"/>
    <property type="evidence" value="ECO:0007669"/>
    <property type="project" value="UniProtKB-SubCell"/>
</dbReference>
<feature type="active site" description="Charge relay system" evidence="15">
    <location>
        <position position="308"/>
    </location>
</feature>
<evidence type="ECO:0000256" key="4">
    <source>
        <dbReference type="ARBA" id="ARBA00012462"/>
    </source>
</evidence>
<evidence type="ECO:0000313" key="18">
    <source>
        <dbReference type="EMBL" id="KAH8094945.1"/>
    </source>
</evidence>
<evidence type="ECO:0000256" key="16">
    <source>
        <dbReference type="SAM" id="SignalP"/>
    </source>
</evidence>
<evidence type="ECO:0000256" key="12">
    <source>
        <dbReference type="ARBA" id="ARBA00023026"/>
    </source>
</evidence>
<keyword evidence="14" id="KW-0325">Glycoprotein</keyword>
<reference evidence="18" key="1">
    <citation type="journal article" date="2021" name="New Phytol.">
        <title>Evolutionary innovations through gain and loss of genes in the ectomycorrhizal Boletales.</title>
        <authorList>
            <person name="Wu G."/>
            <person name="Miyauchi S."/>
            <person name="Morin E."/>
            <person name="Kuo A."/>
            <person name="Drula E."/>
            <person name="Varga T."/>
            <person name="Kohler A."/>
            <person name="Feng B."/>
            <person name="Cao Y."/>
            <person name="Lipzen A."/>
            <person name="Daum C."/>
            <person name="Hundley H."/>
            <person name="Pangilinan J."/>
            <person name="Johnson J."/>
            <person name="Barry K."/>
            <person name="LaButti K."/>
            <person name="Ng V."/>
            <person name="Ahrendt S."/>
            <person name="Min B."/>
            <person name="Choi I.G."/>
            <person name="Park H."/>
            <person name="Plett J.M."/>
            <person name="Magnuson J."/>
            <person name="Spatafora J.W."/>
            <person name="Nagy L.G."/>
            <person name="Henrissat B."/>
            <person name="Grigoriev I.V."/>
            <person name="Yang Z.L."/>
            <person name="Xu J."/>
            <person name="Martin F.M."/>
        </authorList>
    </citation>
    <scope>NUCLEOTIDE SEQUENCE</scope>
    <source>
        <strain evidence="18">KKN 215</strain>
    </source>
</reference>
<keyword evidence="19" id="KW-1185">Reference proteome</keyword>
<feature type="binding site" evidence="15">
    <location>
        <position position="567"/>
    </location>
    <ligand>
        <name>Ca(2+)</name>
        <dbReference type="ChEBI" id="CHEBI:29108"/>
    </ligand>
</feature>
<proteinExistence type="predicted"/>
<dbReference type="Gene3D" id="3.40.50.200">
    <property type="entry name" value="Peptidase S8/S53 domain"/>
    <property type="match status" value="1"/>
</dbReference>
<dbReference type="Proteomes" id="UP000813824">
    <property type="component" value="Unassembled WGS sequence"/>
</dbReference>
<comment type="cofactor">
    <cofactor evidence="15">
        <name>Ca(2+)</name>
        <dbReference type="ChEBI" id="CHEBI:29108"/>
    </cofactor>
    <text evidence="15">Binds 1 Ca(2+) ion per subunit.</text>
</comment>
<dbReference type="SUPFAM" id="SSF54897">
    <property type="entry name" value="Protease propeptides/inhibitors"/>
    <property type="match status" value="1"/>
</dbReference>
<dbReference type="Pfam" id="PF09286">
    <property type="entry name" value="Pro-kuma_activ"/>
    <property type="match status" value="1"/>
</dbReference>
<dbReference type="EC" id="3.4.14.10" evidence="4"/>
<dbReference type="InterPro" id="IPR050819">
    <property type="entry name" value="Tripeptidyl-peptidase_I"/>
</dbReference>
<dbReference type="PROSITE" id="PS00138">
    <property type="entry name" value="SUBTILASE_SER"/>
    <property type="match status" value="1"/>
</dbReference>
<protein>
    <recommendedName>
        <fullName evidence="4">tripeptidyl-peptidase II</fullName>
        <ecNumber evidence="4">3.4.14.10</ecNumber>
    </recommendedName>
</protein>
<comment type="caution">
    <text evidence="18">The sequence shown here is derived from an EMBL/GenBank/DDBJ whole genome shotgun (WGS) entry which is preliminary data.</text>
</comment>
<evidence type="ECO:0000256" key="5">
    <source>
        <dbReference type="ARBA" id="ARBA00022525"/>
    </source>
</evidence>
<name>A0A8K0UL38_9AGAR</name>
<feature type="binding site" evidence="15">
    <location>
        <position position="586"/>
    </location>
    <ligand>
        <name>Ca(2+)</name>
        <dbReference type="ChEBI" id="CHEBI:29108"/>
    </ligand>
</feature>
<feature type="domain" description="Peptidase S53" evidence="17">
    <location>
        <begin position="228"/>
        <end position="608"/>
    </location>
</feature>
<keyword evidence="11 15" id="KW-0106">Calcium</keyword>
<evidence type="ECO:0000256" key="3">
    <source>
        <dbReference type="ARBA" id="ARBA00004239"/>
    </source>
</evidence>
<dbReference type="EMBL" id="JAEVFJ010000024">
    <property type="protein sequence ID" value="KAH8094945.1"/>
    <property type="molecule type" value="Genomic_DNA"/>
</dbReference>
<feature type="chain" id="PRO_5035475063" description="tripeptidyl-peptidase II" evidence="16">
    <location>
        <begin position="18"/>
        <end position="614"/>
    </location>
</feature>
<comment type="subcellular location">
    <subcellularLocation>
        <location evidence="3">Secreted</location>
        <location evidence="3">Extracellular space</location>
    </subcellularLocation>
</comment>
<keyword evidence="8 16" id="KW-0732">Signal</keyword>
<dbReference type="InterPro" id="IPR015366">
    <property type="entry name" value="S53_propep"/>
</dbReference>
<keyword evidence="10 15" id="KW-0720">Serine protease</keyword>
<dbReference type="AlphaFoldDB" id="A0A8K0UL38"/>
<feature type="active site" description="Charge relay system" evidence="15">
    <location>
        <position position="304"/>
    </location>
</feature>
<dbReference type="InterPro" id="IPR023828">
    <property type="entry name" value="Peptidase_S8_Ser-AS"/>
</dbReference>
<evidence type="ECO:0000256" key="1">
    <source>
        <dbReference type="ARBA" id="ARBA00001910"/>
    </source>
</evidence>
<dbReference type="GO" id="GO:0006508">
    <property type="term" value="P:proteolysis"/>
    <property type="evidence" value="ECO:0007669"/>
    <property type="project" value="UniProtKB-KW"/>
</dbReference>
<dbReference type="PROSITE" id="PS51695">
    <property type="entry name" value="SEDOLISIN"/>
    <property type="match status" value="1"/>
</dbReference>
<dbReference type="PANTHER" id="PTHR14218:SF15">
    <property type="entry name" value="TRIPEPTIDYL-PEPTIDASE 1"/>
    <property type="match status" value="1"/>
</dbReference>
<evidence type="ECO:0000256" key="15">
    <source>
        <dbReference type="PROSITE-ProRule" id="PRU01032"/>
    </source>
</evidence>
<dbReference type="InterPro" id="IPR036852">
    <property type="entry name" value="Peptidase_S8/S53_dom_sf"/>
</dbReference>
<evidence type="ECO:0000256" key="14">
    <source>
        <dbReference type="ARBA" id="ARBA00023180"/>
    </source>
</evidence>
<keyword evidence="9 15" id="KW-0378">Hydrolase</keyword>
<dbReference type="GO" id="GO:0046872">
    <property type="term" value="F:metal ion binding"/>
    <property type="evidence" value="ECO:0007669"/>
    <property type="project" value="UniProtKB-UniRule"/>
</dbReference>
<evidence type="ECO:0000256" key="8">
    <source>
        <dbReference type="ARBA" id="ARBA00022729"/>
    </source>
</evidence>
<feature type="binding site" evidence="15">
    <location>
        <position position="568"/>
    </location>
    <ligand>
        <name>Ca(2+)</name>
        <dbReference type="ChEBI" id="CHEBI:29108"/>
    </ligand>
</feature>
<gene>
    <name evidence="18" type="ORF">BXZ70DRAFT_347060</name>
</gene>
<dbReference type="CDD" id="cd04056">
    <property type="entry name" value="Peptidases_S53"/>
    <property type="match status" value="1"/>
</dbReference>
<evidence type="ECO:0000256" key="6">
    <source>
        <dbReference type="ARBA" id="ARBA00022670"/>
    </source>
</evidence>
<comment type="function">
    <text evidence="2">Secreted tripeptidyl-peptidase which degrades proteins at acidic pHs and is involved in virulence.</text>
</comment>
<evidence type="ECO:0000259" key="17">
    <source>
        <dbReference type="PROSITE" id="PS51695"/>
    </source>
</evidence>
<evidence type="ECO:0000256" key="9">
    <source>
        <dbReference type="ARBA" id="ARBA00022801"/>
    </source>
</evidence>
<sequence>MRSFVWFTLAVASLVTAAPSETKPCGAHKIKEEIAHPIGWVKGKPAHPDVPIELRIALPQPNFSELERHLYEVSDPFHERYGQHLSKEEVEALVAPHSESVHMVNEWLASHGIYEDDIVRSPAKDWVRVTVPIRLAEQMMDTKYYVWVNEKDGNTIIRTTQYSIPENVHEHVELVQPTTLFSTLRGMDTTFRFTAEDSANVAKVNADAPPISVPSASGGKVDASCNSTITVTCLLQLYNAVGFKPTGKVGNAIGITGYLEQFANIADLQLFYAEQRPDALNSSFKFVSVKGGLNNQTLSEAGAEANLDTQFAFGLTHPIPGTFYSTAGRPPFIPDAGTPTDTNEPYTDWLDFVLSHPSPPQTISTSYADSEQTVPVSFAKRACNGFAQLGARGVSLTFSSGDGGVGDGDPNPATQTCFSNDGRNVTRFIPLFPPSCPFVTAVGGTIHIPETAVFFSGGGFSNVFNRPTFQELAVSKFLAKLPKGKFAGLFNPNGRAIPDVAAQADLFKIFLSGRTGLIGGTSAAAPTFAAFVSLLNEARLSKRQAPLGFLNPLLYTIDALSPKAFNDITVGNNPGCGTEGFNATQGWDAVTGLGTPNFGVLKDIVTSFPVSLLP</sequence>
<evidence type="ECO:0000256" key="13">
    <source>
        <dbReference type="ARBA" id="ARBA00023145"/>
    </source>
</evidence>
<keyword evidence="6 15" id="KW-0645">Protease</keyword>
<organism evidence="18 19">
    <name type="scientific">Cristinia sonorae</name>
    <dbReference type="NCBI Taxonomy" id="1940300"/>
    <lineage>
        <taxon>Eukaryota</taxon>
        <taxon>Fungi</taxon>
        <taxon>Dikarya</taxon>
        <taxon>Basidiomycota</taxon>
        <taxon>Agaricomycotina</taxon>
        <taxon>Agaricomycetes</taxon>
        <taxon>Agaricomycetidae</taxon>
        <taxon>Agaricales</taxon>
        <taxon>Pleurotineae</taxon>
        <taxon>Stephanosporaceae</taxon>
        <taxon>Cristinia</taxon>
    </lineage>
</organism>